<name>A0A9X2XT93_9BACT</name>
<dbReference type="Gene3D" id="2.60.40.1120">
    <property type="entry name" value="Carboxypeptidase-like, regulatory domain"/>
    <property type="match status" value="1"/>
</dbReference>
<dbReference type="RefSeq" id="WP_279296206.1">
    <property type="nucleotide sequence ID" value="NZ_JAOTIF010000002.1"/>
</dbReference>
<dbReference type="InterPro" id="IPR000531">
    <property type="entry name" value="Beta-barrel_TonB"/>
</dbReference>
<feature type="region of interest" description="Disordered" evidence="12">
    <location>
        <begin position="116"/>
        <end position="145"/>
    </location>
</feature>
<evidence type="ECO:0000256" key="3">
    <source>
        <dbReference type="ARBA" id="ARBA00022452"/>
    </source>
</evidence>
<evidence type="ECO:0000259" key="16">
    <source>
        <dbReference type="Pfam" id="PF07715"/>
    </source>
</evidence>
<keyword evidence="18" id="KW-1185">Reference proteome</keyword>
<dbReference type="Pfam" id="PF13715">
    <property type="entry name" value="CarbopepD_reg_2"/>
    <property type="match status" value="1"/>
</dbReference>
<gene>
    <name evidence="17" type="ORF">OCK74_06525</name>
</gene>
<evidence type="ECO:0000256" key="11">
    <source>
        <dbReference type="RuleBase" id="RU003357"/>
    </source>
</evidence>
<dbReference type="InterPro" id="IPR037066">
    <property type="entry name" value="Plug_dom_sf"/>
</dbReference>
<comment type="similarity">
    <text evidence="10 11">Belongs to the TonB-dependent receptor family.</text>
</comment>
<evidence type="ECO:0000313" key="18">
    <source>
        <dbReference type="Proteomes" id="UP001155483"/>
    </source>
</evidence>
<evidence type="ECO:0000256" key="9">
    <source>
        <dbReference type="ARBA" id="ARBA00023237"/>
    </source>
</evidence>
<dbReference type="PANTHER" id="PTHR30069:SF29">
    <property type="entry name" value="HEMOGLOBIN AND HEMOGLOBIN-HAPTOGLOBIN-BINDING PROTEIN 1-RELATED"/>
    <property type="match status" value="1"/>
</dbReference>
<evidence type="ECO:0000256" key="5">
    <source>
        <dbReference type="ARBA" id="ARBA00022729"/>
    </source>
</evidence>
<feature type="chain" id="PRO_5040719112" evidence="13">
    <location>
        <begin position="24"/>
        <end position="873"/>
    </location>
</feature>
<evidence type="ECO:0000313" key="17">
    <source>
        <dbReference type="EMBL" id="MCU7548764.1"/>
    </source>
</evidence>
<evidence type="ECO:0000256" key="6">
    <source>
        <dbReference type="ARBA" id="ARBA00023077"/>
    </source>
</evidence>
<reference evidence="17" key="2">
    <citation type="submission" date="2023-04" db="EMBL/GenBank/DDBJ databases">
        <title>Paracnuella aquatica gen. nov., sp. nov., a member of the family Chitinophagaceae isolated from a hot spring.</title>
        <authorList>
            <person name="Wang C."/>
        </authorList>
    </citation>
    <scope>NUCLEOTIDE SEQUENCE</scope>
    <source>
        <strain evidence="17">LB-8</strain>
    </source>
</reference>
<dbReference type="SUPFAM" id="SSF49464">
    <property type="entry name" value="Carboxypeptidase regulatory domain-like"/>
    <property type="match status" value="1"/>
</dbReference>
<comment type="subcellular location">
    <subcellularLocation>
        <location evidence="1 10">Cell outer membrane</location>
        <topology evidence="1 10">Multi-pass membrane protein</topology>
    </subcellularLocation>
</comment>
<accession>A0A9X2XT93</accession>
<dbReference type="SUPFAM" id="SSF55008">
    <property type="entry name" value="HMA, heavy metal-associated domain"/>
    <property type="match status" value="1"/>
</dbReference>
<keyword evidence="5 13" id="KW-0732">Signal</keyword>
<dbReference type="SUPFAM" id="SSF56935">
    <property type="entry name" value="Porins"/>
    <property type="match status" value="1"/>
</dbReference>
<dbReference type="Gene3D" id="2.170.130.10">
    <property type="entry name" value="TonB-dependent receptor, plug domain"/>
    <property type="match status" value="1"/>
</dbReference>
<comment type="caution">
    <text evidence="17">The sequence shown here is derived from an EMBL/GenBank/DDBJ whole genome shotgun (WGS) entry which is preliminary data.</text>
</comment>
<proteinExistence type="inferred from homology"/>
<dbReference type="InterPro" id="IPR012910">
    <property type="entry name" value="Plug_dom"/>
</dbReference>
<dbReference type="Pfam" id="PF00403">
    <property type="entry name" value="HMA"/>
    <property type="match status" value="1"/>
</dbReference>
<feature type="compositionally biased region" description="Polar residues" evidence="12">
    <location>
        <begin position="135"/>
        <end position="145"/>
    </location>
</feature>
<evidence type="ECO:0000259" key="15">
    <source>
        <dbReference type="Pfam" id="PF00593"/>
    </source>
</evidence>
<sequence>MKSYIITLLFSSLLLITYTHSSAQEKQDTTVSFKVSGVCGLCRDRIKKAAKGKGVSNADWSAKSQMLTLTFDPTLTTIEKVADRIAEAGHDNYLKKADDAVYKTLHSCCRYRGLEEDEPTEVPSKDTNAEKAEVKSNSIVSSPQHTNSYGAHKVNGLVVEDDRKGSFKPLIGASIIWLGTNTGTTTDSSGFFAIALDQNSTKLVVSYTGYKPDTIIITSPQRMRIVLASNKQLNEVRVTSTKMSTYINAYDPFRKAVMTQKELLKAACCNLSESFETNPSVDVSFNDAVTGSKQIQLLGLSGNYSQLTVENLPGPRGLATPMGLNSIPGTWVESIQLIKGTGSVINGFESISGQINVELKKPATMEQLYANVYTNDFGKTDLNLNLAKKIGKQWSTALLLHDAFGNKKMDFNKDGFRDLPTGNLFSGINRWNYDNEKGFMMQFGVKVLNDEKTGGEVDFNPAKDKLTMNNYGLQYNIDRKEAFAKIGYVFPQKKFQSIGLQLSAFDHQQDSYFGLTTYNGRQKNFYSNLIYQSIIGNSDHKFKTGLSFVMDDYNEDFNTQNFRRKEVVPGAFFEYTYSPSEKLDIVAGVRGDHNSLYGAFVTPRLNVRYEPVSGTTIRASAGRGQRTANIFAENNSVLVSSRNIVLPASSAKAYGLDPEVAWNKGISIDQKLHLFNRNANLSFDFFRNDFQNQVVVDLENPREVKFYNLEGKSFSNSFQTEVSAEPFKALTAKLAYRFFDVKSTFGNQLLQKPLTAQHRAFANLGYEVKGWKFDYTVSYNSKKRIPSTQQNPIAYQRDSYSPDYTVMNAQISKTVGKKFPVDLYVGGENLTNFFQKDAIIAADQPFSPYFDASLVWGPVSGRMFYGGVRFKIK</sequence>
<evidence type="ECO:0000256" key="2">
    <source>
        <dbReference type="ARBA" id="ARBA00022448"/>
    </source>
</evidence>
<protein>
    <submittedName>
        <fullName evidence="17">TonB-dependent receptor</fullName>
    </submittedName>
</protein>
<feature type="signal peptide" evidence="13">
    <location>
        <begin position="1"/>
        <end position="23"/>
    </location>
</feature>
<dbReference type="InterPro" id="IPR006121">
    <property type="entry name" value="HMA_dom"/>
</dbReference>
<dbReference type="InterPro" id="IPR008969">
    <property type="entry name" value="CarboxyPept-like_regulatory"/>
</dbReference>
<reference evidence="17" key="1">
    <citation type="submission" date="2022-09" db="EMBL/GenBank/DDBJ databases">
        <authorList>
            <person name="Yuan C."/>
            <person name="Ke Z."/>
        </authorList>
    </citation>
    <scope>NUCLEOTIDE SEQUENCE</scope>
    <source>
        <strain evidence="17">LB-8</strain>
    </source>
</reference>
<evidence type="ECO:0000256" key="10">
    <source>
        <dbReference type="PROSITE-ProRule" id="PRU01360"/>
    </source>
</evidence>
<evidence type="ECO:0000256" key="4">
    <source>
        <dbReference type="ARBA" id="ARBA00022692"/>
    </source>
</evidence>
<keyword evidence="8 17" id="KW-0675">Receptor</keyword>
<dbReference type="GO" id="GO:0015344">
    <property type="term" value="F:siderophore uptake transmembrane transporter activity"/>
    <property type="evidence" value="ECO:0007669"/>
    <property type="project" value="TreeGrafter"/>
</dbReference>
<evidence type="ECO:0000256" key="13">
    <source>
        <dbReference type="SAM" id="SignalP"/>
    </source>
</evidence>
<keyword evidence="3 10" id="KW-1134">Transmembrane beta strand</keyword>
<dbReference type="GO" id="GO:0044718">
    <property type="term" value="P:siderophore transmembrane transport"/>
    <property type="evidence" value="ECO:0007669"/>
    <property type="project" value="TreeGrafter"/>
</dbReference>
<evidence type="ECO:0000256" key="7">
    <source>
        <dbReference type="ARBA" id="ARBA00023136"/>
    </source>
</evidence>
<dbReference type="Gene3D" id="2.40.170.20">
    <property type="entry name" value="TonB-dependent receptor, beta-barrel domain"/>
    <property type="match status" value="1"/>
</dbReference>
<organism evidence="17 18">
    <name type="scientific">Paraflavisolibacter caeni</name>
    <dbReference type="NCBI Taxonomy" id="2982496"/>
    <lineage>
        <taxon>Bacteria</taxon>
        <taxon>Pseudomonadati</taxon>
        <taxon>Bacteroidota</taxon>
        <taxon>Chitinophagia</taxon>
        <taxon>Chitinophagales</taxon>
        <taxon>Chitinophagaceae</taxon>
        <taxon>Paraflavisolibacter</taxon>
    </lineage>
</organism>
<evidence type="ECO:0000256" key="1">
    <source>
        <dbReference type="ARBA" id="ARBA00004571"/>
    </source>
</evidence>
<dbReference type="PROSITE" id="PS52016">
    <property type="entry name" value="TONB_DEPENDENT_REC_3"/>
    <property type="match status" value="1"/>
</dbReference>
<keyword evidence="9 10" id="KW-0998">Cell outer membrane</keyword>
<dbReference type="InterPro" id="IPR036942">
    <property type="entry name" value="Beta-barrel_TonB_sf"/>
</dbReference>
<dbReference type="AlphaFoldDB" id="A0A9X2XT93"/>
<keyword evidence="2 10" id="KW-0813">Transport</keyword>
<evidence type="ECO:0000256" key="12">
    <source>
        <dbReference type="SAM" id="MobiDB-lite"/>
    </source>
</evidence>
<dbReference type="Proteomes" id="UP001155483">
    <property type="component" value="Unassembled WGS sequence"/>
</dbReference>
<dbReference type="InterPro" id="IPR039426">
    <property type="entry name" value="TonB-dep_rcpt-like"/>
</dbReference>
<evidence type="ECO:0000256" key="8">
    <source>
        <dbReference type="ARBA" id="ARBA00023170"/>
    </source>
</evidence>
<dbReference type="Pfam" id="PF07715">
    <property type="entry name" value="Plug"/>
    <property type="match status" value="1"/>
</dbReference>
<dbReference type="Gene3D" id="3.30.70.100">
    <property type="match status" value="1"/>
</dbReference>
<keyword evidence="7 10" id="KW-0472">Membrane</keyword>
<dbReference type="Pfam" id="PF00593">
    <property type="entry name" value="TonB_dep_Rec_b-barrel"/>
    <property type="match status" value="1"/>
</dbReference>
<evidence type="ECO:0000259" key="14">
    <source>
        <dbReference type="Pfam" id="PF00403"/>
    </source>
</evidence>
<dbReference type="GO" id="GO:0046872">
    <property type="term" value="F:metal ion binding"/>
    <property type="evidence" value="ECO:0007669"/>
    <property type="project" value="InterPro"/>
</dbReference>
<feature type="compositionally biased region" description="Basic and acidic residues" evidence="12">
    <location>
        <begin position="123"/>
        <end position="134"/>
    </location>
</feature>
<dbReference type="GO" id="GO:0009279">
    <property type="term" value="C:cell outer membrane"/>
    <property type="evidence" value="ECO:0007669"/>
    <property type="project" value="UniProtKB-SubCell"/>
</dbReference>
<dbReference type="InterPro" id="IPR036163">
    <property type="entry name" value="HMA_dom_sf"/>
</dbReference>
<feature type="domain" description="TonB-dependent receptor-like beta-barrel" evidence="15">
    <location>
        <begin position="416"/>
        <end position="830"/>
    </location>
</feature>
<keyword evidence="6 11" id="KW-0798">TonB box</keyword>
<keyword evidence="4 10" id="KW-0812">Transmembrane</keyword>
<feature type="domain" description="TonB-dependent receptor plug" evidence="16">
    <location>
        <begin position="256"/>
        <end position="353"/>
    </location>
</feature>
<dbReference type="EMBL" id="JAOTIF010000002">
    <property type="protein sequence ID" value="MCU7548764.1"/>
    <property type="molecule type" value="Genomic_DNA"/>
</dbReference>
<feature type="domain" description="HMA" evidence="14">
    <location>
        <begin position="33"/>
        <end position="91"/>
    </location>
</feature>
<dbReference type="PANTHER" id="PTHR30069">
    <property type="entry name" value="TONB-DEPENDENT OUTER MEMBRANE RECEPTOR"/>
    <property type="match status" value="1"/>
</dbReference>